<feature type="domain" description="Mce/MlaD" evidence="3">
    <location>
        <begin position="42"/>
        <end position="118"/>
    </location>
</feature>
<dbReference type="Proteomes" id="UP001058860">
    <property type="component" value="Chromosome"/>
</dbReference>
<dbReference type="InterPro" id="IPR052336">
    <property type="entry name" value="MlaD_Phospholipid_Transporter"/>
</dbReference>
<evidence type="ECO:0000256" key="1">
    <source>
        <dbReference type="SAM" id="Coils"/>
    </source>
</evidence>
<reference evidence="5" key="1">
    <citation type="submission" date="2021-11" db="EMBL/GenBank/DDBJ databases">
        <title>Cultivation dependent microbiological survey of springs from the worlds oldest radium mine currently devoted to the extraction of radon-saturated water.</title>
        <authorList>
            <person name="Kapinusova G."/>
            <person name="Smrhova T."/>
            <person name="Strejcek M."/>
            <person name="Suman J."/>
            <person name="Jani K."/>
            <person name="Pajer P."/>
            <person name="Uhlik O."/>
        </authorList>
    </citation>
    <scope>NUCLEOTIDE SEQUENCE [LARGE SCALE GENOMIC DNA]</scope>
    <source>
        <strain evidence="5">J379</strain>
    </source>
</reference>
<dbReference type="PANTHER" id="PTHR33371:SF4">
    <property type="entry name" value="INTERMEMBRANE PHOSPHOLIPID TRANSPORT SYSTEM BINDING PROTEIN MLAD"/>
    <property type="match status" value="1"/>
</dbReference>
<feature type="region of interest" description="Disordered" evidence="2">
    <location>
        <begin position="405"/>
        <end position="436"/>
    </location>
</feature>
<dbReference type="RefSeq" id="WP_353864134.1">
    <property type="nucleotide sequence ID" value="NZ_CP088295.1"/>
</dbReference>
<feature type="coiled-coil region" evidence="1">
    <location>
        <begin position="181"/>
        <end position="208"/>
    </location>
</feature>
<proteinExistence type="predicted"/>
<evidence type="ECO:0000256" key="2">
    <source>
        <dbReference type="SAM" id="MobiDB-lite"/>
    </source>
</evidence>
<evidence type="ECO:0000259" key="3">
    <source>
        <dbReference type="Pfam" id="PF02470"/>
    </source>
</evidence>
<protein>
    <submittedName>
        <fullName evidence="4">MlaD family protein</fullName>
    </submittedName>
</protein>
<evidence type="ECO:0000313" key="4">
    <source>
        <dbReference type="EMBL" id="UUY03632.1"/>
    </source>
</evidence>
<dbReference type="EMBL" id="CP088295">
    <property type="protein sequence ID" value="UUY03632.1"/>
    <property type="molecule type" value="Genomic_DNA"/>
</dbReference>
<name>A0ABY5PGC3_9ACTN</name>
<accession>A0ABY5PGC3</accession>
<keyword evidence="5" id="KW-1185">Reference proteome</keyword>
<keyword evidence="1" id="KW-0175">Coiled coil</keyword>
<dbReference type="InterPro" id="IPR003399">
    <property type="entry name" value="Mce/MlaD"/>
</dbReference>
<dbReference type="PANTHER" id="PTHR33371">
    <property type="entry name" value="INTERMEMBRANE PHOSPHOLIPID TRANSPORT SYSTEM BINDING PROTEIN MLAD-RELATED"/>
    <property type="match status" value="1"/>
</dbReference>
<dbReference type="Pfam" id="PF02470">
    <property type="entry name" value="MlaD"/>
    <property type="match status" value="1"/>
</dbReference>
<evidence type="ECO:0000313" key="5">
    <source>
        <dbReference type="Proteomes" id="UP001058860"/>
    </source>
</evidence>
<sequence length="436" mass="46072">MNRHVPVSGVVVLGVISLLSVLAFFLFNQAFGGPGSQVGQTGYELTVKMNETGQLLQKSLVMVNGVKVGEVTKVETGQDGTKVTFTVNEDYRPVRRGGTATLGSRTAFGEAYLRLSRGPQDAPALESGTTIEATEAVSPDEALEALGPDTREHLRSTLKTVDRGINGGDDPDRLRATITRVADSVQQLRRLTRAVDDQEDEIAGLVTSGSTVARALGEREATLRAIVGDGRTTMGTLAARTAALEDGITETRQLTEAANVTLRDLPGLVDDTRPVVDDLSVATKALTPVFDRLGPTVRSAAGVIDGLPQLADTATPALREATPAIEGLEPLAGWLVPTLRNIIPLAEWLKPRANGYAAVFAHLASATASGDTDGQWLRLYLMIDPRISFGREALCVTPRPGGGGTCTNPYPQPNDALNNQPGKPGDFPRLTAAPAP</sequence>
<gene>
    <name evidence="4" type="ORF">LRS13_23675</name>
</gene>
<organism evidence="4 5">
    <name type="scientific">Svornostia abyssi</name>
    <dbReference type="NCBI Taxonomy" id="2898438"/>
    <lineage>
        <taxon>Bacteria</taxon>
        <taxon>Bacillati</taxon>
        <taxon>Actinomycetota</taxon>
        <taxon>Thermoleophilia</taxon>
        <taxon>Solirubrobacterales</taxon>
        <taxon>Baekduiaceae</taxon>
        <taxon>Svornostia</taxon>
    </lineage>
</organism>